<accession>A0ABQ3DI86</accession>
<protein>
    <recommendedName>
        <fullName evidence="4">Helix-turn-helix domain-containing protein</fullName>
    </recommendedName>
</protein>
<evidence type="ECO:0000313" key="2">
    <source>
        <dbReference type="EMBL" id="GHA83290.1"/>
    </source>
</evidence>
<name>A0ABQ3DI86_9ACTN</name>
<evidence type="ECO:0000313" key="3">
    <source>
        <dbReference type="Proteomes" id="UP000599437"/>
    </source>
</evidence>
<gene>
    <name evidence="2" type="ORF">GCM10010346_02030</name>
</gene>
<evidence type="ECO:0008006" key="4">
    <source>
        <dbReference type="Google" id="ProtNLM"/>
    </source>
</evidence>
<dbReference type="RefSeq" id="WP_138895801.1">
    <property type="nucleotide sequence ID" value="NZ_BMVO01000001.1"/>
</dbReference>
<feature type="compositionally biased region" description="Low complexity" evidence="1">
    <location>
        <begin position="279"/>
        <end position="299"/>
    </location>
</feature>
<feature type="compositionally biased region" description="Polar residues" evidence="1">
    <location>
        <begin position="315"/>
        <end position="328"/>
    </location>
</feature>
<comment type="caution">
    <text evidence="2">The sequence shown here is derived from an EMBL/GenBank/DDBJ whole genome shotgun (WGS) entry which is preliminary data.</text>
</comment>
<feature type="region of interest" description="Disordered" evidence="1">
    <location>
        <begin position="518"/>
        <end position="538"/>
    </location>
</feature>
<organism evidence="2 3">
    <name type="scientific">Streptomyces chryseus</name>
    <dbReference type="NCBI Taxonomy" id="68186"/>
    <lineage>
        <taxon>Bacteria</taxon>
        <taxon>Bacillati</taxon>
        <taxon>Actinomycetota</taxon>
        <taxon>Actinomycetes</taxon>
        <taxon>Kitasatosporales</taxon>
        <taxon>Streptomycetaceae</taxon>
        <taxon>Streptomyces</taxon>
    </lineage>
</organism>
<sequence>MSVEALTYAARVKVGDITAKFVLGRLADRADERFSCFPSVPLIAAEAEKSERTIQRALAYLETLRLISTKEAFREDGSQTSNRFFLHGPWDEYAGTGEPFPEIVTPKQKRALLWAQQPQEGEFREGSAAAVALSGSAELLAASAEAAAEALREAAAVQERRRSKGRTASAAARAKAAPQPPKGKTAGHYGVSSMTPPPVSPMTPSPVSPVTPLEPTDPILSCEGKDAGVTAVGQSAGGFTRAGACEGAAPEIQPGPGGSAASDHDLPTQQHPEVGGAGPAADGESSAPSPAEPAAGAEGKTLATAGGGDGVQADGRQQTAPAAGQNSDQPGPQAPAAAPRKRAPRRAQPISELRPVEGEAEVYALLDSLGVLTSPAARIQTLRKAVREFLGHRGAEVREHAFFTYPRGVEHAALRINGGWYRGEGPARSHHDYRGCSRCTASGCPASREDCSRILKPVGFLRELLIEQACDLPQCERGVHLDTRQKCALCGYLARERALTAEAEAALLAAEERKQEALTAQREAAHGPALEENARRDEAAAKAAAHAAAKAADEAETARLREELAAEFAELDAAAAAGRAAVPAPLHPAHDDMPADEDEPDWTGGAEEAAPEDADAAWAAADGPSAEYRAWRTGARAQRTAERIAAAR</sequence>
<proteinExistence type="predicted"/>
<feature type="compositionally biased region" description="Low complexity" evidence="1">
    <location>
        <begin position="329"/>
        <end position="338"/>
    </location>
</feature>
<dbReference type="InterPro" id="IPR036388">
    <property type="entry name" value="WH-like_DNA-bd_sf"/>
</dbReference>
<dbReference type="EMBL" id="BMVO01000001">
    <property type="protein sequence ID" value="GHA83290.1"/>
    <property type="molecule type" value="Genomic_DNA"/>
</dbReference>
<dbReference type="Pfam" id="PF13730">
    <property type="entry name" value="HTH_36"/>
    <property type="match status" value="1"/>
</dbReference>
<evidence type="ECO:0000256" key="1">
    <source>
        <dbReference type="SAM" id="MobiDB-lite"/>
    </source>
</evidence>
<feature type="region of interest" description="Disordered" evidence="1">
    <location>
        <begin position="157"/>
        <end position="214"/>
    </location>
</feature>
<dbReference type="Gene3D" id="1.10.10.10">
    <property type="entry name" value="Winged helix-like DNA-binding domain superfamily/Winged helix DNA-binding domain"/>
    <property type="match status" value="1"/>
</dbReference>
<feature type="compositionally biased region" description="Low complexity" evidence="1">
    <location>
        <begin position="166"/>
        <end position="194"/>
    </location>
</feature>
<reference evidence="3" key="1">
    <citation type="journal article" date="2019" name="Int. J. Syst. Evol. Microbiol.">
        <title>The Global Catalogue of Microorganisms (GCM) 10K type strain sequencing project: providing services to taxonomists for standard genome sequencing and annotation.</title>
        <authorList>
            <consortium name="The Broad Institute Genomics Platform"/>
            <consortium name="The Broad Institute Genome Sequencing Center for Infectious Disease"/>
            <person name="Wu L."/>
            <person name="Ma J."/>
        </authorList>
    </citation>
    <scope>NUCLEOTIDE SEQUENCE [LARGE SCALE GENOMIC DNA]</scope>
    <source>
        <strain evidence="3">JCM 4737</strain>
    </source>
</reference>
<feature type="region of interest" description="Disordered" evidence="1">
    <location>
        <begin position="246"/>
        <end position="353"/>
    </location>
</feature>
<keyword evidence="3" id="KW-1185">Reference proteome</keyword>
<feature type="compositionally biased region" description="Pro residues" evidence="1">
    <location>
        <begin position="195"/>
        <end position="209"/>
    </location>
</feature>
<feature type="region of interest" description="Disordered" evidence="1">
    <location>
        <begin position="584"/>
        <end position="622"/>
    </location>
</feature>
<dbReference type="Proteomes" id="UP000599437">
    <property type="component" value="Unassembled WGS sequence"/>
</dbReference>